<dbReference type="EMBL" id="KU574722">
    <property type="protein sequence ID" value="AMM43885.1"/>
    <property type="molecule type" value="Genomic_DNA"/>
</dbReference>
<reference evidence="2" key="1">
    <citation type="submission" date="2016-01" db="EMBL/GenBank/DDBJ databases">
        <title>Isolation and Characterization of Enterobacteria phage CBB.</title>
        <authorList>
            <person name="Buttimer C.T.H."/>
            <person name="Hendrix H."/>
            <person name="Alexandre H."/>
            <person name="O'Mahony J."/>
            <person name="Lavigne R."/>
            <person name="Coffey A."/>
        </authorList>
    </citation>
    <scope>NUCLEOTIDE SEQUENCE [LARGE SCALE GENOMIC DNA]</scope>
</reference>
<dbReference type="Proteomes" id="UP000223891">
    <property type="component" value="Segment"/>
</dbReference>
<sequence>MPSKSKAQAHLMAAAAHNPEIAKDAGVPQGVAHDFNQADKKEGTLKKGSDVPEHVNEEVLDEASGVGILKVPPTLLKQFQRIVCSILLTMGVMRQNELSETGYDEQAKALNTFLKRYQNKYNASVLSQPALKKYINSISTVKVDTDTVFNELPQSLQKREGVKDSLANLKLRILLSNQVSGIYGSSQDNHSGSLNIQTIAIPSYYHDFKNRTVEEIANTMSRVPGTVEHELQHAMQNAVLGRLNKHDKQVEMKPGYTDHGDAYYASGVEFGTQVNDLANYAKNWLNQNPDEITGSKTKDISNAIKYALSTYKGTIIQALRKYKHDDRANKAMKLIYREVSNFYENEFADQSDSGELDRTEKDDFEDTENNARMLEYPEAGDSLLGDLWLSINRYYGEEPRIMGYYDDIKELIFKRDYGEIIFEPASNGGAHMYVRVPGNKEKSFHIELRPEDLKGIIPDVAYFTNLQTIHKLKDKIEQNQIPNVNLESAYYDLNDVIEMEEMFNSDSNKKVSTQYDDEDGNVWVSFNGARDHMYIQEGGKDYFVGYGDEMSRCKQKDFKKCFEKLISFYFSADTTAKMINKMLKHITQDQFTVESIEQYIDYLHELYSSKNEEPVEESSMRSLADIVQNAELEHDIDDANDQELINKGVLDEDTDEQEYVLQGKPVEPGQTSAPVNAGTSTERLSEMPLKYDSFMGMDPQIYVDKSARKSPYKNMKPVKDHGEWTTYRGPDGYMAYDNDTGEAIAAIEGHEHHGWFNVDVTASSRNVKGVVYQMFMDIVKIEGTPILSGRLQSDDAIKFWKRLIQSHKVFVVANDEVLQQATPEKFHKYWSDEEGSPQSQFQFLLVK</sequence>
<accession>A0A1L2CV35</accession>
<name>A0A1L2CV35_9CAUD</name>
<organism evidence="1 2">
    <name type="scientific">Pectobacterium phage vB_PcaM_CBB</name>
    <dbReference type="NCBI Taxonomy" id="2772511"/>
    <lineage>
        <taxon>Viruses</taxon>
        <taxon>Duplodnaviria</taxon>
        <taxon>Heunggongvirae</taxon>
        <taxon>Uroviricota</taxon>
        <taxon>Caudoviricetes</taxon>
        <taxon>Mimasvirus</taxon>
        <taxon>Mimasvirus CBB</taxon>
    </lineage>
</organism>
<keyword evidence="2" id="KW-1185">Reference proteome</keyword>
<gene>
    <name evidence="1" type="ORF">CBB_322</name>
</gene>
<evidence type="ECO:0000313" key="2">
    <source>
        <dbReference type="Proteomes" id="UP000223891"/>
    </source>
</evidence>
<protein>
    <submittedName>
        <fullName evidence="1">Structural protein</fullName>
    </submittedName>
</protein>
<evidence type="ECO:0000313" key="1">
    <source>
        <dbReference type="EMBL" id="AMM43885.1"/>
    </source>
</evidence>
<proteinExistence type="predicted"/>